<sequence>MPSYQKLHNKILSAKATLTEYVWSLLNSYVVLLELKFLFSHNVTQGRRVSVGGISFS</sequence>
<reference evidence="1" key="1">
    <citation type="submission" date="2014-11" db="EMBL/GenBank/DDBJ databases">
        <authorList>
            <person name="Amaro Gonzalez C."/>
        </authorList>
    </citation>
    <scope>NUCLEOTIDE SEQUENCE</scope>
</reference>
<reference evidence="1" key="2">
    <citation type="journal article" date="2015" name="Fish Shellfish Immunol.">
        <title>Early steps in the European eel (Anguilla anguilla)-Vibrio vulnificus interaction in the gills: Role of the RtxA13 toxin.</title>
        <authorList>
            <person name="Callol A."/>
            <person name="Pajuelo D."/>
            <person name="Ebbesson L."/>
            <person name="Teles M."/>
            <person name="MacKenzie S."/>
            <person name="Amaro C."/>
        </authorList>
    </citation>
    <scope>NUCLEOTIDE SEQUENCE</scope>
</reference>
<dbReference type="AlphaFoldDB" id="A0A0E9R0F1"/>
<name>A0A0E9R0F1_ANGAN</name>
<protein>
    <submittedName>
        <fullName evidence="1">Uncharacterized protein</fullName>
    </submittedName>
</protein>
<organism evidence="1">
    <name type="scientific">Anguilla anguilla</name>
    <name type="common">European freshwater eel</name>
    <name type="synonym">Muraena anguilla</name>
    <dbReference type="NCBI Taxonomy" id="7936"/>
    <lineage>
        <taxon>Eukaryota</taxon>
        <taxon>Metazoa</taxon>
        <taxon>Chordata</taxon>
        <taxon>Craniata</taxon>
        <taxon>Vertebrata</taxon>
        <taxon>Euteleostomi</taxon>
        <taxon>Actinopterygii</taxon>
        <taxon>Neopterygii</taxon>
        <taxon>Teleostei</taxon>
        <taxon>Anguilliformes</taxon>
        <taxon>Anguillidae</taxon>
        <taxon>Anguilla</taxon>
    </lineage>
</organism>
<accession>A0A0E9R0F1</accession>
<proteinExistence type="predicted"/>
<dbReference type="EMBL" id="GBXM01085901">
    <property type="protein sequence ID" value="JAH22676.1"/>
    <property type="molecule type" value="Transcribed_RNA"/>
</dbReference>
<evidence type="ECO:0000313" key="1">
    <source>
        <dbReference type="EMBL" id="JAH22676.1"/>
    </source>
</evidence>